<dbReference type="EMBL" id="BAEH01000012">
    <property type="protein sequence ID" value="GAB16720.1"/>
    <property type="molecule type" value="Genomic_DNA"/>
</dbReference>
<dbReference type="STRING" id="1077974.GOEFS_012_00210"/>
<protein>
    <submittedName>
        <fullName evidence="3">Uncharacterized protein</fullName>
    </submittedName>
</protein>
<evidence type="ECO:0000313" key="4">
    <source>
        <dbReference type="Proteomes" id="UP000035034"/>
    </source>
</evidence>
<evidence type="ECO:0000313" key="3">
    <source>
        <dbReference type="EMBL" id="GAB16720.1"/>
    </source>
</evidence>
<reference evidence="3 4" key="1">
    <citation type="submission" date="2011-12" db="EMBL/GenBank/DDBJ databases">
        <title>Whole genome shotgun sequence of Gordonia effusa NBRC 100432.</title>
        <authorList>
            <person name="Yoshida I."/>
            <person name="Takarada H."/>
            <person name="Hosoyama A."/>
            <person name="Tsuchikane K."/>
            <person name="Katsumata H."/>
            <person name="Yamazaki S."/>
            <person name="Fujita N."/>
        </authorList>
    </citation>
    <scope>NUCLEOTIDE SEQUENCE [LARGE SCALE GENOMIC DNA]</scope>
    <source>
        <strain evidence="3 4">NBRC 100432</strain>
    </source>
</reference>
<organism evidence="3 4">
    <name type="scientific">Gordonia effusa NBRC 100432</name>
    <dbReference type="NCBI Taxonomy" id="1077974"/>
    <lineage>
        <taxon>Bacteria</taxon>
        <taxon>Bacillati</taxon>
        <taxon>Actinomycetota</taxon>
        <taxon>Actinomycetes</taxon>
        <taxon>Mycobacteriales</taxon>
        <taxon>Gordoniaceae</taxon>
        <taxon>Gordonia</taxon>
    </lineage>
</organism>
<feature type="region of interest" description="Disordered" evidence="1">
    <location>
        <begin position="97"/>
        <end position="152"/>
    </location>
</feature>
<keyword evidence="2" id="KW-0472">Membrane</keyword>
<feature type="transmembrane region" description="Helical" evidence="2">
    <location>
        <begin position="12"/>
        <end position="35"/>
    </location>
</feature>
<keyword evidence="2" id="KW-0812">Transmembrane</keyword>
<keyword evidence="2" id="KW-1133">Transmembrane helix</keyword>
<feature type="transmembrane region" description="Helical" evidence="2">
    <location>
        <begin position="77"/>
        <end position="95"/>
    </location>
</feature>
<evidence type="ECO:0000256" key="2">
    <source>
        <dbReference type="SAM" id="Phobius"/>
    </source>
</evidence>
<keyword evidence="4" id="KW-1185">Reference proteome</keyword>
<evidence type="ECO:0000256" key="1">
    <source>
        <dbReference type="SAM" id="MobiDB-lite"/>
    </source>
</evidence>
<accession>H0QV69</accession>
<gene>
    <name evidence="3" type="ORF">GOEFS_012_00210</name>
</gene>
<dbReference type="Proteomes" id="UP000035034">
    <property type="component" value="Unassembled WGS sequence"/>
</dbReference>
<dbReference type="AlphaFoldDB" id="H0QV69"/>
<comment type="caution">
    <text evidence="3">The sequence shown here is derived from an EMBL/GenBank/DDBJ whole genome shotgun (WGS) entry which is preliminary data.</text>
</comment>
<dbReference type="RefSeq" id="WP_007316058.1">
    <property type="nucleotide sequence ID" value="NZ_BAEH01000012.1"/>
</dbReference>
<feature type="compositionally biased region" description="Pro residues" evidence="1">
    <location>
        <begin position="107"/>
        <end position="131"/>
    </location>
</feature>
<name>H0QV69_9ACTN</name>
<dbReference type="eggNOG" id="ENOG5031K13">
    <property type="taxonomic scope" value="Bacteria"/>
</dbReference>
<sequence length="152" mass="16205">MAGQTANRVKNILWGLFVGAMGIGMIIGGIVSLSAEGKPECGSQTITEGYVCNTNGVSRTAAEQAAENESSSHTGGWILLGLGVLMAGGSLMFFSEARGAARQPRQNPMPPNPWPTTPTQPPTYPQQPSVPPQSYQQQQPPGPPKIDYRKRR</sequence>
<proteinExistence type="predicted"/>